<feature type="domain" description="DUF3566" evidence="3">
    <location>
        <begin position="45"/>
        <end position="151"/>
    </location>
</feature>
<evidence type="ECO:0000313" key="5">
    <source>
        <dbReference type="Proteomes" id="UP000436181"/>
    </source>
</evidence>
<dbReference type="RefSeq" id="WP_151844833.1">
    <property type="nucleotide sequence ID" value="NZ_WBZJ01000004.1"/>
</dbReference>
<sequence length="195" mass="20675">MASDDEKQEQARAAVTTEVNTESRTESGARAKRDGQASAPLETRQLTVFRVNPVSALKVGAGFGVALFLVWMIAVTIVWIVLNAAGVWDRLNNLLSDLFGLDTLGPGVYFGLTGLLGVLEVLVVVMLAPLAAVVYNDGQKLWGGLKVELAEDVSPAGHEGADEDALGGVLGGAHENKHAGKHESKHGNKHKKKED</sequence>
<keyword evidence="5" id="KW-1185">Reference proteome</keyword>
<dbReference type="EMBL" id="WBZJ01000004">
    <property type="protein sequence ID" value="KAB3519185.1"/>
    <property type="molecule type" value="Genomic_DNA"/>
</dbReference>
<feature type="compositionally biased region" description="Basic and acidic residues" evidence="1">
    <location>
        <begin position="1"/>
        <end position="10"/>
    </location>
</feature>
<feature type="region of interest" description="Disordered" evidence="1">
    <location>
        <begin position="1"/>
        <end position="38"/>
    </location>
</feature>
<keyword evidence="2" id="KW-0472">Membrane</keyword>
<feature type="transmembrane region" description="Helical" evidence="2">
    <location>
        <begin position="108"/>
        <end position="135"/>
    </location>
</feature>
<evidence type="ECO:0000256" key="1">
    <source>
        <dbReference type="SAM" id="MobiDB-lite"/>
    </source>
</evidence>
<reference evidence="4 5" key="1">
    <citation type="submission" date="2019-10" db="EMBL/GenBank/DDBJ databases">
        <title>Corynebacterium sp novel species isolated from the respiratory tract of Marmot.</title>
        <authorList>
            <person name="Zhang G."/>
        </authorList>
    </citation>
    <scope>NUCLEOTIDE SEQUENCE [LARGE SCALE GENOMIC DNA]</scope>
    <source>
        <strain evidence="4 5">336</strain>
    </source>
</reference>
<protein>
    <submittedName>
        <fullName evidence="4">DUF3566 domain-containing protein</fullName>
    </submittedName>
</protein>
<gene>
    <name evidence="4" type="ORF">F8377_09315</name>
</gene>
<evidence type="ECO:0000313" key="4">
    <source>
        <dbReference type="EMBL" id="KAB3519185.1"/>
    </source>
</evidence>
<evidence type="ECO:0000259" key="3">
    <source>
        <dbReference type="Pfam" id="PF12089"/>
    </source>
</evidence>
<dbReference type="Pfam" id="PF12089">
    <property type="entry name" value="DUF3566"/>
    <property type="match status" value="1"/>
</dbReference>
<feature type="compositionally biased region" description="Basic and acidic residues" evidence="1">
    <location>
        <begin position="21"/>
        <end position="35"/>
    </location>
</feature>
<feature type="transmembrane region" description="Helical" evidence="2">
    <location>
        <begin position="65"/>
        <end position="88"/>
    </location>
</feature>
<dbReference type="Proteomes" id="UP000436181">
    <property type="component" value="Unassembled WGS sequence"/>
</dbReference>
<keyword evidence="2" id="KW-1133">Transmembrane helix</keyword>
<accession>A0ABQ6VFG3</accession>
<name>A0ABQ6VFG3_9CORY</name>
<comment type="caution">
    <text evidence="4">The sequence shown here is derived from an EMBL/GenBank/DDBJ whole genome shotgun (WGS) entry which is preliminary data.</text>
</comment>
<keyword evidence="2" id="KW-0812">Transmembrane</keyword>
<feature type="compositionally biased region" description="Basic and acidic residues" evidence="1">
    <location>
        <begin position="174"/>
        <end position="186"/>
    </location>
</feature>
<proteinExistence type="predicted"/>
<feature type="region of interest" description="Disordered" evidence="1">
    <location>
        <begin position="156"/>
        <end position="195"/>
    </location>
</feature>
<dbReference type="InterPro" id="IPR021949">
    <property type="entry name" value="DUF3566_TM"/>
</dbReference>
<organism evidence="4 5">
    <name type="scientific">Corynebacterium zhongnanshanii</name>
    <dbReference type="NCBI Taxonomy" id="2768834"/>
    <lineage>
        <taxon>Bacteria</taxon>
        <taxon>Bacillati</taxon>
        <taxon>Actinomycetota</taxon>
        <taxon>Actinomycetes</taxon>
        <taxon>Mycobacteriales</taxon>
        <taxon>Corynebacteriaceae</taxon>
        <taxon>Corynebacterium</taxon>
    </lineage>
</organism>
<evidence type="ECO:0000256" key="2">
    <source>
        <dbReference type="SAM" id="Phobius"/>
    </source>
</evidence>